<organism evidence="2 3">
    <name type="scientific">Portunus trituberculatus</name>
    <name type="common">Swimming crab</name>
    <name type="synonym">Neptunus trituberculatus</name>
    <dbReference type="NCBI Taxonomy" id="210409"/>
    <lineage>
        <taxon>Eukaryota</taxon>
        <taxon>Metazoa</taxon>
        <taxon>Ecdysozoa</taxon>
        <taxon>Arthropoda</taxon>
        <taxon>Crustacea</taxon>
        <taxon>Multicrustacea</taxon>
        <taxon>Malacostraca</taxon>
        <taxon>Eumalacostraca</taxon>
        <taxon>Eucarida</taxon>
        <taxon>Decapoda</taxon>
        <taxon>Pleocyemata</taxon>
        <taxon>Brachyura</taxon>
        <taxon>Eubrachyura</taxon>
        <taxon>Portunoidea</taxon>
        <taxon>Portunidae</taxon>
        <taxon>Portuninae</taxon>
        <taxon>Portunus</taxon>
    </lineage>
</organism>
<dbReference type="AlphaFoldDB" id="A0A5B7HL35"/>
<feature type="region of interest" description="Disordered" evidence="1">
    <location>
        <begin position="1"/>
        <end position="21"/>
    </location>
</feature>
<accession>A0A5B7HL35</accession>
<proteinExistence type="predicted"/>
<name>A0A5B7HL35_PORTR</name>
<comment type="caution">
    <text evidence="2">The sequence shown here is derived from an EMBL/GenBank/DDBJ whole genome shotgun (WGS) entry which is preliminary data.</text>
</comment>
<reference evidence="2 3" key="1">
    <citation type="submission" date="2019-05" db="EMBL/GenBank/DDBJ databases">
        <title>Another draft genome of Portunus trituberculatus and its Hox gene families provides insights of decapod evolution.</title>
        <authorList>
            <person name="Jeong J.-H."/>
            <person name="Song I."/>
            <person name="Kim S."/>
            <person name="Choi T."/>
            <person name="Kim D."/>
            <person name="Ryu S."/>
            <person name="Kim W."/>
        </authorList>
    </citation>
    <scope>NUCLEOTIDE SEQUENCE [LARGE SCALE GENOMIC DNA]</scope>
    <source>
        <tissue evidence="2">Muscle</tissue>
    </source>
</reference>
<protein>
    <submittedName>
        <fullName evidence="2">Uncharacterized protein</fullName>
    </submittedName>
</protein>
<evidence type="ECO:0000313" key="2">
    <source>
        <dbReference type="EMBL" id="MPC70646.1"/>
    </source>
</evidence>
<feature type="compositionally biased region" description="Basic and acidic residues" evidence="1">
    <location>
        <begin position="1"/>
        <end position="17"/>
    </location>
</feature>
<dbReference type="Proteomes" id="UP000324222">
    <property type="component" value="Unassembled WGS sequence"/>
</dbReference>
<evidence type="ECO:0000313" key="3">
    <source>
        <dbReference type="Proteomes" id="UP000324222"/>
    </source>
</evidence>
<evidence type="ECO:0000256" key="1">
    <source>
        <dbReference type="SAM" id="MobiDB-lite"/>
    </source>
</evidence>
<dbReference type="EMBL" id="VSRR010031488">
    <property type="protein sequence ID" value="MPC70646.1"/>
    <property type="molecule type" value="Genomic_DNA"/>
</dbReference>
<sequence>MMEDTALMKRQEGDRPTRRLSRLPRLPRRTCRGERSFCEGYQFTLNAFCVCRLRASFTRKEHK</sequence>
<gene>
    <name evidence="2" type="ORF">E2C01_064901</name>
</gene>
<keyword evidence="3" id="KW-1185">Reference proteome</keyword>